<dbReference type="FunFam" id="1.10.510.10:FF:000401">
    <property type="entry name" value="serine/threonine-protein kinase haspin"/>
    <property type="match status" value="1"/>
</dbReference>
<evidence type="ECO:0000256" key="2">
    <source>
        <dbReference type="ARBA" id="ARBA00004496"/>
    </source>
</evidence>
<evidence type="ECO:0000256" key="8">
    <source>
        <dbReference type="ARBA" id="ARBA00022741"/>
    </source>
</evidence>
<sequence length="698" mass="79214">MGSKTGGNCVDLWSEIVGNDQQQEQHSHGEAVYGRRKPNKTPQDVVPPKQLGSYGATNHHRVSFAAAAPNKRVSWNRSLSTRGRTSIAVGACIDHQPQLKQAKRKGKPALPKGKFVQPSNFDLERAYFDEVDAFELLEESPSPKKYGTWAIGNQTDVAIPHLSSRLEKWLISKKLNPYGPSSTLSKILGTPAKGPETIDEEDFDFLNLNTTERSSFKVSSQLHSFESRLKSNLTDRNVLERDIIKSHKIDTKGVGNESCEDIEFAVKKLSLASTSTSSETDHLDPFAALLAVCGQSTPSKFQDVFSKYCDLQEIVKIGEGTFGEAFKAGTYVCKIVPIDGDLRVNAEVQKKSAELLEEVVLSRTLNCLRRQEDDVRNACTTFIETVEYVFFLPNMFKVLQCYAYLRFYREYLYPQLVLVGFLGSHSEHQSQCTRHVLDLGQLIRLLVRLDVDILYSTLYSLRVCQCSYDPSLIKAWENWDEKHGSENDHPKDFPEKQSYVVFVLEHGGKDLEGFVLLNFDEARTLLAQVTAALAVAEAAYEFEHRDLHWGNILLSRNDSVTLQFTLEGKKFFVKTFGLQISIIDFTLSRINTGEDILFLDLSSDPYLFKGPKGDKQSETYRKMKEVTEDCWEGSFPRTNVLWLLYLVDILLLKKSFERTSKNERDMRSLKKRLDKYRSAREAILDPFFAELFVDVISS</sequence>
<dbReference type="InterPro" id="IPR024604">
    <property type="entry name" value="GSG2_C"/>
</dbReference>
<dbReference type="GO" id="GO:0005634">
    <property type="term" value="C:nucleus"/>
    <property type="evidence" value="ECO:0007669"/>
    <property type="project" value="TreeGrafter"/>
</dbReference>
<comment type="catalytic activity">
    <reaction evidence="11">
        <text>L-threonyl-[protein] + ATP = O-phospho-L-threonyl-[protein] + ADP + H(+)</text>
        <dbReference type="Rhea" id="RHEA:46608"/>
        <dbReference type="Rhea" id="RHEA-COMP:11060"/>
        <dbReference type="Rhea" id="RHEA-COMP:11605"/>
        <dbReference type="ChEBI" id="CHEBI:15378"/>
        <dbReference type="ChEBI" id="CHEBI:30013"/>
        <dbReference type="ChEBI" id="CHEBI:30616"/>
        <dbReference type="ChEBI" id="CHEBI:61977"/>
        <dbReference type="ChEBI" id="CHEBI:456216"/>
        <dbReference type="EC" id="2.7.11.1"/>
    </reaction>
</comment>
<evidence type="ECO:0000256" key="12">
    <source>
        <dbReference type="ARBA" id="ARBA00048679"/>
    </source>
</evidence>
<protein>
    <recommendedName>
        <fullName evidence="3">non-specific serine/threonine protein kinase</fullName>
        <ecNumber evidence="3">2.7.11.1</ecNumber>
    </recommendedName>
</protein>
<evidence type="ECO:0000256" key="1">
    <source>
        <dbReference type="ARBA" id="ARBA00004286"/>
    </source>
</evidence>
<evidence type="ECO:0000256" key="7">
    <source>
        <dbReference type="ARBA" id="ARBA00022679"/>
    </source>
</evidence>
<dbReference type="GO" id="GO:0005694">
    <property type="term" value="C:chromosome"/>
    <property type="evidence" value="ECO:0007669"/>
    <property type="project" value="UniProtKB-SubCell"/>
</dbReference>
<evidence type="ECO:0000256" key="3">
    <source>
        <dbReference type="ARBA" id="ARBA00012513"/>
    </source>
</evidence>
<dbReference type="Proteomes" id="UP000813462">
    <property type="component" value="Unassembled WGS sequence"/>
</dbReference>
<dbReference type="SMART" id="SM01331">
    <property type="entry name" value="DUF3635"/>
    <property type="match status" value="1"/>
</dbReference>
<keyword evidence="4" id="KW-0158">Chromosome</keyword>
<evidence type="ECO:0000256" key="9">
    <source>
        <dbReference type="ARBA" id="ARBA00022777"/>
    </source>
</evidence>
<dbReference type="PANTHER" id="PTHR24419:SF18">
    <property type="entry name" value="SERINE_THREONINE-PROTEIN KINASE HASPIN"/>
    <property type="match status" value="1"/>
</dbReference>
<keyword evidence="5" id="KW-0963">Cytoplasm</keyword>
<organism evidence="15 16">
    <name type="scientific">Ziziphus jujuba var. spinosa</name>
    <dbReference type="NCBI Taxonomy" id="714518"/>
    <lineage>
        <taxon>Eukaryota</taxon>
        <taxon>Viridiplantae</taxon>
        <taxon>Streptophyta</taxon>
        <taxon>Embryophyta</taxon>
        <taxon>Tracheophyta</taxon>
        <taxon>Spermatophyta</taxon>
        <taxon>Magnoliopsida</taxon>
        <taxon>eudicotyledons</taxon>
        <taxon>Gunneridae</taxon>
        <taxon>Pentapetalae</taxon>
        <taxon>rosids</taxon>
        <taxon>fabids</taxon>
        <taxon>Rosales</taxon>
        <taxon>Rhamnaceae</taxon>
        <taxon>Paliureae</taxon>
        <taxon>Ziziphus</taxon>
    </lineage>
</organism>
<dbReference type="Gene3D" id="1.10.510.10">
    <property type="entry name" value="Transferase(Phosphotransferase) domain 1"/>
    <property type="match status" value="1"/>
</dbReference>
<comment type="subcellular location">
    <subcellularLocation>
        <location evidence="1">Chromosome</location>
    </subcellularLocation>
    <subcellularLocation>
        <location evidence="2">Cytoplasm</location>
    </subcellularLocation>
</comment>
<dbReference type="Gene3D" id="3.30.200.20">
    <property type="entry name" value="Phosphorylase Kinase, domain 1"/>
    <property type="match status" value="2"/>
</dbReference>
<evidence type="ECO:0000256" key="5">
    <source>
        <dbReference type="ARBA" id="ARBA00022490"/>
    </source>
</evidence>
<dbReference type="Pfam" id="PF12330">
    <property type="entry name" value="Haspin_kinase"/>
    <property type="match status" value="1"/>
</dbReference>
<keyword evidence="7" id="KW-0808">Transferase</keyword>
<comment type="catalytic activity">
    <reaction evidence="12">
        <text>L-seryl-[protein] + ATP = O-phospho-L-seryl-[protein] + ADP + H(+)</text>
        <dbReference type="Rhea" id="RHEA:17989"/>
        <dbReference type="Rhea" id="RHEA-COMP:9863"/>
        <dbReference type="Rhea" id="RHEA-COMP:11604"/>
        <dbReference type="ChEBI" id="CHEBI:15378"/>
        <dbReference type="ChEBI" id="CHEBI:29999"/>
        <dbReference type="ChEBI" id="CHEBI:30616"/>
        <dbReference type="ChEBI" id="CHEBI:83421"/>
        <dbReference type="ChEBI" id="CHEBI:456216"/>
        <dbReference type="EC" id="2.7.11.1"/>
    </reaction>
</comment>
<feature type="domain" description="Protein kinase" evidence="14">
    <location>
        <begin position="311"/>
        <end position="698"/>
    </location>
</feature>
<evidence type="ECO:0000256" key="13">
    <source>
        <dbReference type="SAM" id="MobiDB-lite"/>
    </source>
</evidence>
<evidence type="ECO:0000256" key="10">
    <source>
        <dbReference type="ARBA" id="ARBA00022840"/>
    </source>
</evidence>
<evidence type="ECO:0000259" key="14">
    <source>
        <dbReference type="PROSITE" id="PS50011"/>
    </source>
</evidence>
<dbReference type="GO" id="GO:0072354">
    <property type="term" value="F:histone H3T3 kinase activity"/>
    <property type="evidence" value="ECO:0007669"/>
    <property type="project" value="TreeGrafter"/>
</dbReference>
<feature type="region of interest" description="Disordered" evidence="13">
    <location>
        <begin position="18"/>
        <end position="51"/>
    </location>
</feature>
<dbReference type="GO" id="GO:0005737">
    <property type="term" value="C:cytoplasm"/>
    <property type="evidence" value="ECO:0007669"/>
    <property type="project" value="UniProtKB-SubCell"/>
</dbReference>
<evidence type="ECO:0000313" key="15">
    <source>
        <dbReference type="EMBL" id="KAH7542897.1"/>
    </source>
</evidence>
<dbReference type="EC" id="2.7.11.1" evidence="3"/>
<dbReference type="GO" id="GO:0035556">
    <property type="term" value="P:intracellular signal transduction"/>
    <property type="evidence" value="ECO:0007669"/>
    <property type="project" value="TreeGrafter"/>
</dbReference>
<evidence type="ECO:0000313" key="16">
    <source>
        <dbReference type="Proteomes" id="UP000813462"/>
    </source>
</evidence>
<keyword evidence="9" id="KW-0418">Kinase</keyword>
<keyword evidence="6" id="KW-0723">Serine/threonine-protein kinase</keyword>
<dbReference type="EMBL" id="JAEACU010000002">
    <property type="protein sequence ID" value="KAH7542897.1"/>
    <property type="molecule type" value="Genomic_DNA"/>
</dbReference>
<dbReference type="SUPFAM" id="SSF56112">
    <property type="entry name" value="Protein kinase-like (PK-like)"/>
    <property type="match status" value="1"/>
</dbReference>
<comment type="caution">
    <text evidence="15">The sequence shown here is derived from an EMBL/GenBank/DDBJ whole genome shotgun (WGS) entry which is preliminary data.</text>
</comment>
<proteinExistence type="predicted"/>
<evidence type="ECO:0000256" key="11">
    <source>
        <dbReference type="ARBA" id="ARBA00047899"/>
    </source>
</evidence>
<keyword evidence="8" id="KW-0547">Nucleotide-binding</keyword>
<dbReference type="GO" id="GO:0000278">
    <property type="term" value="P:mitotic cell cycle"/>
    <property type="evidence" value="ECO:0007669"/>
    <property type="project" value="TreeGrafter"/>
</dbReference>
<evidence type="ECO:0000256" key="4">
    <source>
        <dbReference type="ARBA" id="ARBA00022454"/>
    </source>
</evidence>
<dbReference type="InterPro" id="IPR000719">
    <property type="entry name" value="Prot_kinase_dom"/>
</dbReference>
<dbReference type="InterPro" id="IPR011009">
    <property type="entry name" value="Kinase-like_dom_sf"/>
</dbReference>
<dbReference type="PANTHER" id="PTHR24419">
    <property type="entry name" value="INTERLEUKIN-1 RECEPTOR-ASSOCIATED KINASE"/>
    <property type="match status" value="1"/>
</dbReference>
<dbReference type="AlphaFoldDB" id="A0A978VVQ2"/>
<accession>A0A978VVQ2</accession>
<evidence type="ECO:0000256" key="6">
    <source>
        <dbReference type="ARBA" id="ARBA00022527"/>
    </source>
</evidence>
<reference evidence="15" key="1">
    <citation type="journal article" date="2021" name="Front. Plant Sci.">
        <title>Chromosome-Scale Genome Assembly for Chinese Sour Jujube and Insights Into Its Genome Evolution and Domestication Signature.</title>
        <authorList>
            <person name="Shen L.-Y."/>
            <person name="Luo H."/>
            <person name="Wang X.-L."/>
            <person name="Wang X.-M."/>
            <person name="Qiu X.-J."/>
            <person name="Liu H."/>
            <person name="Zhou S.-S."/>
            <person name="Jia K.-H."/>
            <person name="Nie S."/>
            <person name="Bao Y.-T."/>
            <person name="Zhang R.-G."/>
            <person name="Yun Q.-Z."/>
            <person name="Chai Y.-H."/>
            <person name="Lu J.-Y."/>
            <person name="Li Y."/>
            <person name="Zhao S.-W."/>
            <person name="Mao J.-F."/>
            <person name="Jia S.-G."/>
            <person name="Mao Y.-M."/>
        </authorList>
    </citation>
    <scope>NUCLEOTIDE SEQUENCE</scope>
    <source>
        <strain evidence="15">AT0</strain>
        <tissue evidence="15">Leaf</tissue>
    </source>
</reference>
<dbReference type="PROSITE" id="PS50011">
    <property type="entry name" value="PROTEIN_KINASE_DOM"/>
    <property type="match status" value="1"/>
</dbReference>
<gene>
    <name evidence="15" type="ORF">FEM48_Zijuj02G0123900</name>
</gene>
<dbReference type="GO" id="GO:0005524">
    <property type="term" value="F:ATP binding"/>
    <property type="evidence" value="ECO:0007669"/>
    <property type="project" value="UniProtKB-KW"/>
</dbReference>
<name>A0A978VVQ2_ZIZJJ</name>
<keyword evidence="10" id="KW-0067">ATP-binding</keyword>